<dbReference type="Proteomes" id="UP001642409">
    <property type="component" value="Unassembled WGS sequence"/>
</dbReference>
<evidence type="ECO:0000256" key="1">
    <source>
        <dbReference type="ARBA" id="ARBA00022614"/>
    </source>
</evidence>
<reference evidence="4 5" key="2">
    <citation type="submission" date="2024-07" db="EMBL/GenBank/DDBJ databases">
        <authorList>
            <person name="Akdeniz Z."/>
        </authorList>
    </citation>
    <scope>NUCLEOTIDE SEQUENCE [LARGE SCALE GENOMIC DNA]</scope>
</reference>
<protein>
    <submittedName>
        <fullName evidence="3">Tandem-95 repeat protein</fullName>
    </submittedName>
    <submittedName>
        <fullName evidence="4">Tandem-95_repeat protein</fullName>
    </submittedName>
</protein>
<dbReference type="InterPro" id="IPR001611">
    <property type="entry name" value="Leu-rich_rpt"/>
</dbReference>
<keyword evidence="1" id="KW-0433">Leucine-rich repeat</keyword>
<proteinExistence type="predicted"/>
<name>A0AA86V1L3_9EUKA</name>
<reference evidence="3" key="1">
    <citation type="submission" date="2023-06" db="EMBL/GenBank/DDBJ databases">
        <authorList>
            <person name="Kurt Z."/>
        </authorList>
    </citation>
    <scope>NUCLEOTIDE SEQUENCE</scope>
</reference>
<dbReference type="InterPro" id="IPR050333">
    <property type="entry name" value="SLRP"/>
</dbReference>
<keyword evidence="5" id="KW-1185">Reference proteome</keyword>
<dbReference type="EMBL" id="CATOUU010001114">
    <property type="protein sequence ID" value="CAI9972776.1"/>
    <property type="molecule type" value="Genomic_DNA"/>
</dbReference>
<dbReference type="EMBL" id="CAXDID020000096">
    <property type="protein sequence ID" value="CAL6024813.1"/>
    <property type="molecule type" value="Genomic_DNA"/>
</dbReference>
<evidence type="ECO:0000313" key="4">
    <source>
        <dbReference type="EMBL" id="CAL6024813.1"/>
    </source>
</evidence>
<dbReference type="GO" id="GO:0005615">
    <property type="term" value="C:extracellular space"/>
    <property type="evidence" value="ECO:0007669"/>
    <property type="project" value="TreeGrafter"/>
</dbReference>
<organism evidence="3">
    <name type="scientific">Hexamita inflata</name>
    <dbReference type="NCBI Taxonomy" id="28002"/>
    <lineage>
        <taxon>Eukaryota</taxon>
        <taxon>Metamonada</taxon>
        <taxon>Diplomonadida</taxon>
        <taxon>Hexamitidae</taxon>
        <taxon>Hexamitinae</taxon>
        <taxon>Hexamita</taxon>
    </lineage>
</organism>
<accession>A0AA86V1L3</accession>
<evidence type="ECO:0000313" key="5">
    <source>
        <dbReference type="Proteomes" id="UP001642409"/>
    </source>
</evidence>
<evidence type="ECO:0000256" key="2">
    <source>
        <dbReference type="ARBA" id="ARBA00022737"/>
    </source>
</evidence>
<dbReference type="AlphaFoldDB" id="A0AA86V1L3"/>
<keyword evidence="2" id="KW-0677">Repeat</keyword>
<dbReference type="PANTHER" id="PTHR45712">
    <property type="entry name" value="AGAP008170-PA"/>
    <property type="match status" value="1"/>
</dbReference>
<comment type="caution">
    <text evidence="3">The sequence shown here is derived from an EMBL/GenBank/DDBJ whole genome shotgun (WGS) entry which is preliminary data.</text>
</comment>
<sequence length="438" mass="51805">MKRQRFDLLEVNKNSQIEILGFLYVKQSVVLGQYINILPLKYLSILHYKSEQFYVDFSELDQTNLTLITLWIQNYNIKALTELQKFYALQNLILEGTDFKDFGVLKSLKLSYLQLNNNQMSFQDKRTICQLTSLYQLHLDNCGFREVHLLQELTQLRELTLKNNSLTNLDFVDCEFRLLQKLDVSYNLLVSLDFLTALSPCLIELNASHNKIGKLFYSDEHDVINIEILNLSYNKLFDINQLTRFTNLKELNLQSNKLGEKRVKVLKQLQIQSLNLTNIQCRTLNCLHTNSVTKVIMNSYIQNYNTLNLFNCQYLEQFSTNSDKISNKQLTQLKIIRNYIQINPPRTQYNNRHLQMLSIVQDSLLYYLKTKTGSSQLDYFLKVVFRSNFQKAILIILINWKFTNHENYQNIYYFYLAIVKQLVYTYLLRLDVLLDCCC</sequence>
<evidence type="ECO:0000313" key="3">
    <source>
        <dbReference type="EMBL" id="CAI9972776.1"/>
    </source>
</evidence>
<dbReference type="PANTHER" id="PTHR45712:SF22">
    <property type="entry name" value="INSULIN-LIKE GROWTH FACTOR-BINDING PROTEIN COMPLEX ACID LABILE SUBUNIT"/>
    <property type="match status" value="1"/>
</dbReference>
<dbReference type="SUPFAM" id="SSF52058">
    <property type="entry name" value="L domain-like"/>
    <property type="match status" value="1"/>
</dbReference>
<dbReference type="InterPro" id="IPR032675">
    <property type="entry name" value="LRR_dom_sf"/>
</dbReference>
<dbReference type="PROSITE" id="PS51450">
    <property type="entry name" value="LRR"/>
    <property type="match status" value="2"/>
</dbReference>
<dbReference type="Gene3D" id="3.80.10.10">
    <property type="entry name" value="Ribonuclease Inhibitor"/>
    <property type="match status" value="1"/>
</dbReference>
<gene>
    <name evidence="4" type="ORF">HINF_LOCUS29800</name>
    <name evidence="3" type="ORF">HINF_LOCUS60421</name>
</gene>